<organism evidence="2 3">
    <name type="scientific">Fulvimarina manganoxydans</name>
    <dbReference type="NCBI Taxonomy" id="937218"/>
    <lineage>
        <taxon>Bacteria</taxon>
        <taxon>Pseudomonadati</taxon>
        <taxon>Pseudomonadota</taxon>
        <taxon>Alphaproteobacteria</taxon>
        <taxon>Hyphomicrobiales</taxon>
        <taxon>Aurantimonadaceae</taxon>
        <taxon>Fulvimarina</taxon>
    </lineage>
</organism>
<name>A0A1W2EJM5_9HYPH</name>
<dbReference type="Gene3D" id="2.150.10.10">
    <property type="entry name" value="Serralysin-like metalloprotease, C-terminal"/>
    <property type="match status" value="1"/>
</dbReference>
<protein>
    <recommendedName>
        <fullName evidence="1">DUF4214 domain-containing protein</fullName>
    </recommendedName>
</protein>
<reference evidence="2 3" key="1">
    <citation type="submission" date="2017-04" db="EMBL/GenBank/DDBJ databases">
        <authorList>
            <person name="Afonso C.L."/>
            <person name="Miller P.J."/>
            <person name="Scott M.A."/>
            <person name="Spackman E."/>
            <person name="Goraichik I."/>
            <person name="Dimitrov K.M."/>
            <person name="Suarez D.L."/>
            <person name="Swayne D.E."/>
        </authorList>
    </citation>
    <scope>NUCLEOTIDE SEQUENCE [LARGE SCALE GENOMIC DNA]</scope>
    <source>
        <strain evidence="2 3">CGMCC 1.10972</strain>
    </source>
</reference>
<keyword evidence="3" id="KW-1185">Reference proteome</keyword>
<sequence>MATAQETIAIYNAVLQRAPTDAELASFVANSQTAQNEQTQIDLLVNSSEANDFVAPIVRLYQATFGRVPDAQGLDFWTDFLRAQASDGMSTFDVLTTINAGFAQSSEFATLYPTAAEDGIVTEEFLNDLYQNTFQRDPTDADIEFYVGKTIASTLSAFAQSSETINDFGPYVNLFLNKAANGNQDYEQSLLDANDDGQVNQADVDAVGGGTTTPGGQITLTANADGPGATAPAVDTNGTAGNDVYNAVSDAAGGTTTLTTADIIDGKGGTDTLNVRVVDNAGGGTSVAPQISNVEVFNITNLDTTAANFYALNFGTITGEQQVWSVNSAAGSATRAVAVDAGTTAGLDGAQGTFGVNYKGDTDRTGTSDAFSLAVKGAGTAATAANFTLNNGTFAAIDNTFEVANVVASGAASNITINAGTGANGLRALNASGDVAANAAGYGLTIADAGSATSLATVDASGLTGTGGININAATSTSTAFSFKGSAVADRVVLNGGVLNATNTVSVDGGEGKDTLAVGTTTDFTGTGAATLRTTVNTKAAGIEVLEAAATDFRALKANDFTTINEFAFTANSTGIDGAAATNDGADALVITGIETADSFRFASTIVGGAGNTSGNGGDAVELTPASNGPADVANVVLTGASLTGGATGTGMAGYGLNAGQFETVNITSSGLTAAATNTLASGTPTGAGTAASGLLVNTNGVVNVTGANDLVLTVQSVNPTAGGVQFKAGDFTGKLNVTTTSGNDAIIGGKGNDIINSGAGQDSIDLSAGGQDIIRFGQTASADRDTITGFQAGAGGDVLDVAAATFALSGGTDEVPATDYQEYTGTANGYTLDATKDVFEFNFDAANNGANLANATNGSELLKAIANQGSTISGLTATASDTGHIVAYDNGNAYVYYFDAAANGANTDVEAADIQLIGTLNGIEVGALTHDNFA</sequence>
<dbReference type="Pfam" id="PF13946">
    <property type="entry name" value="DUF4214"/>
    <property type="match status" value="1"/>
</dbReference>
<dbReference type="InterPro" id="IPR025282">
    <property type="entry name" value="DUF4214"/>
</dbReference>
<evidence type="ECO:0000313" key="3">
    <source>
        <dbReference type="Proteomes" id="UP000192656"/>
    </source>
</evidence>
<proteinExistence type="predicted"/>
<dbReference type="STRING" id="937218.SAMN06297251_1275"/>
<feature type="domain" description="DUF4214" evidence="1">
    <location>
        <begin position="101"/>
        <end position="168"/>
    </location>
</feature>
<dbReference type="Proteomes" id="UP000192656">
    <property type="component" value="Unassembled WGS sequence"/>
</dbReference>
<dbReference type="OrthoDB" id="7950479at2"/>
<evidence type="ECO:0000313" key="2">
    <source>
        <dbReference type="EMBL" id="SMD09907.1"/>
    </source>
</evidence>
<dbReference type="AlphaFoldDB" id="A0A1W2EJM5"/>
<dbReference type="EMBL" id="FWXR01000027">
    <property type="protein sequence ID" value="SMD09907.1"/>
    <property type="molecule type" value="Genomic_DNA"/>
</dbReference>
<dbReference type="InterPro" id="IPR011049">
    <property type="entry name" value="Serralysin-like_metalloprot_C"/>
</dbReference>
<accession>A0A1W2EJM5</accession>
<gene>
    <name evidence="2" type="ORF">SAMN06297251_1275</name>
</gene>
<evidence type="ECO:0000259" key="1">
    <source>
        <dbReference type="Pfam" id="PF13946"/>
    </source>
</evidence>
<dbReference type="RefSeq" id="WP_084412360.1">
    <property type="nucleotide sequence ID" value="NZ_FWXR01000027.1"/>
</dbReference>